<feature type="non-terminal residue" evidence="4">
    <location>
        <position position="161"/>
    </location>
</feature>
<evidence type="ECO:0000256" key="3">
    <source>
        <dbReference type="SAM" id="Phobius"/>
    </source>
</evidence>
<dbReference type="InterPro" id="IPR007369">
    <property type="entry name" value="Peptidase_A22B_SPP"/>
</dbReference>
<dbReference type="Pfam" id="PF04258">
    <property type="entry name" value="Peptidase_A22B"/>
    <property type="match status" value="1"/>
</dbReference>
<dbReference type="GO" id="GO:0098554">
    <property type="term" value="C:cytoplasmic side of endoplasmic reticulum membrane"/>
    <property type="evidence" value="ECO:0007669"/>
    <property type="project" value="TreeGrafter"/>
</dbReference>
<evidence type="ECO:0000256" key="1">
    <source>
        <dbReference type="ARBA" id="ARBA00004477"/>
    </source>
</evidence>
<comment type="caution">
    <text evidence="4">The sequence shown here is derived from an EMBL/GenBank/DDBJ whole genome shotgun (WGS) entry which is preliminary data.</text>
</comment>
<feature type="transmembrane region" description="Helical" evidence="3">
    <location>
        <begin position="83"/>
        <end position="102"/>
    </location>
</feature>
<dbReference type="PANTHER" id="PTHR12174">
    <property type="entry name" value="SIGNAL PEPTIDE PEPTIDASE"/>
    <property type="match status" value="1"/>
</dbReference>
<keyword evidence="3" id="KW-1133">Transmembrane helix</keyword>
<accession>A0A821Y3J9</accession>
<organism evidence="4 5">
    <name type="scientific">Rotaria socialis</name>
    <dbReference type="NCBI Taxonomy" id="392032"/>
    <lineage>
        <taxon>Eukaryota</taxon>
        <taxon>Metazoa</taxon>
        <taxon>Spiralia</taxon>
        <taxon>Gnathifera</taxon>
        <taxon>Rotifera</taxon>
        <taxon>Eurotatoria</taxon>
        <taxon>Bdelloidea</taxon>
        <taxon>Philodinida</taxon>
        <taxon>Philodinidae</taxon>
        <taxon>Rotaria</taxon>
    </lineage>
</organism>
<reference evidence="4" key="1">
    <citation type="submission" date="2021-02" db="EMBL/GenBank/DDBJ databases">
        <authorList>
            <person name="Nowell W R."/>
        </authorList>
    </citation>
    <scope>NUCLEOTIDE SEQUENCE</scope>
</reference>
<comment type="subcellular location">
    <subcellularLocation>
        <location evidence="1">Endoplasmic reticulum membrane</location>
        <topology evidence="1">Multi-pass membrane protein</topology>
    </subcellularLocation>
</comment>
<gene>
    <name evidence="4" type="ORF">QYT958_LOCUS33757</name>
</gene>
<dbReference type="Proteomes" id="UP000663848">
    <property type="component" value="Unassembled WGS sequence"/>
</dbReference>
<dbReference type="GO" id="GO:0042500">
    <property type="term" value="F:aspartic endopeptidase activity, intramembrane cleaving"/>
    <property type="evidence" value="ECO:0007669"/>
    <property type="project" value="InterPro"/>
</dbReference>
<proteinExistence type="predicted"/>
<protein>
    <submittedName>
        <fullName evidence="4">Uncharacterized protein</fullName>
    </submittedName>
</protein>
<evidence type="ECO:0000313" key="5">
    <source>
        <dbReference type="Proteomes" id="UP000663848"/>
    </source>
</evidence>
<dbReference type="EMBL" id="CAJOBR010023436">
    <property type="protein sequence ID" value="CAF4954496.1"/>
    <property type="molecule type" value="Genomic_DNA"/>
</dbReference>
<feature type="transmembrane region" description="Helical" evidence="3">
    <location>
        <begin position="40"/>
        <end position="62"/>
    </location>
</feature>
<keyword evidence="3" id="KW-0812">Transmembrane</keyword>
<dbReference type="GO" id="GO:0033619">
    <property type="term" value="P:membrane protein proteolysis"/>
    <property type="evidence" value="ECO:0007669"/>
    <property type="project" value="TreeGrafter"/>
</dbReference>
<dbReference type="AlphaFoldDB" id="A0A821Y3J9"/>
<feature type="transmembrane region" description="Helical" evidence="3">
    <location>
        <begin position="108"/>
        <end position="129"/>
    </location>
</feature>
<keyword evidence="3" id="KW-0472">Membrane</keyword>
<dbReference type="PANTHER" id="PTHR12174:SF23">
    <property type="entry name" value="MINOR HISTOCOMPATIBILITY ANTIGEN H13"/>
    <property type="match status" value="1"/>
</dbReference>
<keyword evidence="2" id="KW-0256">Endoplasmic reticulum</keyword>
<name>A0A821Y3J9_9BILA</name>
<dbReference type="GO" id="GO:0006465">
    <property type="term" value="P:signal peptide processing"/>
    <property type="evidence" value="ECO:0007669"/>
    <property type="project" value="TreeGrafter"/>
</dbReference>
<evidence type="ECO:0000256" key="2">
    <source>
        <dbReference type="ARBA" id="ARBA00022824"/>
    </source>
</evidence>
<dbReference type="GO" id="GO:0098553">
    <property type="term" value="C:lumenal side of endoplasmic reticulum membrane"/>
    <property type="evidence" value="ECO:0007669"/>
    <property type="project" value="TreeGrafter"/>
</dbReference>
<sequence>MTAASTENDTFSPLLDTIDILNQTNTTTKEIFIARTDGMLLSYSFLLLAALLCVYFGSYRSVTRKNKQKKSGEKPDILTAKDAAMFPFIASGFLFGIYLVILLVSKEYISFVLNIYFFLIGIVALYRAIEPVFAKIRLPLLNKLRERQFHINLTENKPSDT</sequence>
<evidence type="ECO:0000313" key="4">
    <source>
        <dbReference type="EMBL" id="CAF4954496.1"/>
    </source>
</evidence>